<protein>
    <submittedName>
        <fullName evidence="2">Uncharacterized protein</fullName>
    </submittedName>
</protein>
<proteinExistence type="predicted"/>
<feature type="region of interest" description="Disordered" evidence="1">
    <location>
        <begin position="511"/>
        <end position="532"/>
    </location>
</feature>
<sequence length="532" mass="61239">MDTMETTESLVYDQTDVVHTPINTPSKLNHVKENVSKLKKRALMDDDGEDVVDEDTRKSKVIIDDLIDIAEGFQSDNFLLSISFKKVVERIGTECDTKIKELSDKVCLLEKGPTLQITSNQHNQLSWVDALTKPSALSLPKELIDLNLNEKQRLIQHELRKKRKENNEKAAANGDQIRYGIRGSFLVPFKIKPAGPANSNEGPRPCQTHEPSHNNYQDFRPPASCRLEQNFNEQFSIRPSRVDIALDKFTLSLNKPLNLLKKNDVNEKGYKLDENIRKIKCYYTNPTSLSTNVLDYVINDSSFRINELEIGPQLGMSEQDHLSIIFDYLCTVKFSENKEQNRTKKFNYTKTNIRESIEYFSKAMRWQENFVPKKKPSQKKELSGLMNSDVRNMINEKYKAWKRYSTEACSEAKIHYEKKVISSIGKKPKIIYDYKNKLNVPKSTIKSIRINNVLESDSLKVADCLNNYFSSIFNSVDDENLPIFDSCTDLTFDLNLEESFSPAELKHRLERLDEGKPNGPDDVKFSNKWHAA</sequence>
<keyword evidence="3" id="KW-1185">Reference proteome</keyword>
<name>A0A813PLH8_9BILA</name>
<comment type="caution">
    <text evidence="2">The sequence shown here is derived from an EMBL/GenBank/DDBJ whole genome shotgun (WGS) entry which is preliminary data.</text>
</comment>
<reference evidence="2" key="1">
    <citation type="submission" date="2021-02" db="EMBL/GenBank/DDBJ databases">
        <authorList>
            <person name="Nowell W R."/>
        </authorList>
    </citation>
    <scope>NUCLEOTIDE SEQUENCE</scope>
    <source>
        <strain evidence="2">Ploen Becks lab</strain>
    </source>
</reference>
<accession>A0A813PLH8</accession>
<dbReference type="AlphaFoldDB" id="A0A813PLH8"/>
<evidence type="ECO:0000256" key="1">
    <source>
        <dbReference type="SAM" id="MobiDB-lite"/>
    </source>
</evidence>
<evidence type="ECO:0000313" key="3">
    <source>
        <dbReference type="Proteomes" id="UP000663879"/>
    </source>
</evidence>
<feature type="compositionally biased region" description="Basic and acidic residues" evidence="1">
    <location>
        <begin position="511"/>
        <end position="525"/>
    </location>
</feature>
<feature type="region of interest" description="Disordered" evidence="1">
    <location>
        <begin position="193"/>
        <end position="214"/>
    </location>
</feature>
<gene>
    <name evidence="2" type="ORF">OXX778_LOCUS4014</name>
</gene>
<dbReference type="EMBL" id="CAJNOC010000380">
    <property type="protein sequence ID" value="CAF0752920.1"/>
    <property type="molecule type" value="Genomic_DNA"/>
</dbReference>
<organism evidence="2 3">
    <name type="scientific">Brachionus calyciflorus</name>
    <dbReference type="NCBI Taxonomy" id="104777"/>
    <lineage>
        <taxon>Eukaryota</taxon>
        <taxon>Metazoa</taxon>
        <taxon>Spiralia</taxon>
        <taxon>Gnathifera</taxon>
        <taxon>Rotifera</taxon>
        <taxon>Eurotatoria</taxon>
        <taxon>Monogononta</taxon>
        <taxon>Pseudotrocha</taxon>
        <taxon>Ploima</taxon>
        <taxon>Brachionidae</taxon>
        <taxon>Brachionus</taxon>
    </lineage>
</organism>
<dbReference type="Proteomes" id="UP000663879">
    <property type="component" value="Unassembled WGS sequence"/>
</dbReference>
<evidence type="ECO:0000313" key="2">
    <source>
        <dbReference type="EMBL" id="CAF0752920.1"/>
    </source>
</evidence>